<comment type="similarity">
    <text evidence="1">Belongs to the bacterial histone-like protein family.</text>
</comment>
<dbReference type="InterPro" id="IPR010992">
    <property type="entry name" value="IHF-like_DNA-bd_dom_sf"/>
</dbReference>
<comment type="caution">
    <text evidence="3">The sequence shown here is derived from an EMBL/GenBank/DDBJ whole genome shotgun (WGS) entry which is preliminary data.</text>
</comment>
<dbReference type="EMBL" id="QOCE01000038">
    <property type="protein sequence ID" value="RBW52966.1"/>
    <property type="molecule type" value="Genomic_DNA"/>
</dbReference>
<evidence type="ECO:0000313" key="3">
    <source>
        <dbReference type="EMBL" id="RBW52966.1"/>
    </source>
</evidence>
<gene>
    <name evidence="3" type="ORF">DS909_16340</name>
</gene>
<evidence type="ECO:0000256" key="2">
    <source>
        <dbReference type="ARBA" id="ARBA00023125"/>
    </source>
</evidence>
<name>A0A366WTX6_9RHOB</name>
<dbReference type="Gene3D" id="4.10.520.10">
    <property type="entry name" value="IHF-like DNA-binding proteins"/>
    <property type="match status" value="1"/>
</dbReference>
<sequence length="93" mass="10246">MKKRELIDLVVARSGVKKKDAKPAIEAALAILGETIAEGRELNLQPLGKLRINRTEDKGNGRIIICKLRQSLVSQNVIQSDEKEPLAAAMEEL</sequence>
<protein>
    <submittedName>
        <fullName evidence="3">DNA-binding protein</fullName>
    </submittedName>
</protein>
<dbReference type="OrthoDB" id="7873378at2"/>
<evidence type="ECO:0000256" key="1">
    <source>
        <dbReference type="ARBA" id="ARBA00010529"/>
    </source>
</evidence>
<dbReference type="AlphaFoldDB" id="A0A366WTX6"/>
<organism evidence="3 4">
    <name type="scientific">Phaeobacter gallaeciensis</name>
    <dbReference type="NCBI Taxonomy" id="60890"/>
    <lineage>
        <taxon>Bacteria</taxon>
        <taxon>Pseudomonadati</taxon>
        <taxon>Pseudomonadota</taxon>
        <taxon>Alphaproteobacteria</taxon>
        <taxon>Rhodobacterales</taxon>
        <taxon>Roseobacteraceae</taxon>
        <taxon>Phaeobacter</taxon>
    </lineage>
</organism>
<dbReference type="InterPro" id="IPR000119">
    <property type="entry name" value="Hist_DNA-bd"/>
</dbReference>
<evidence type="ECO:0000313" key="4">
    <source>
        <dbReference type="Proteomes" id="UP000252706"/>
    </source>
</evidence>
<accession>A0A366WTX6</accession>
<dbReference type="GO" id="GO:0030527">
    <property type="term" value="F:structural constituent of chromatin"/>
    <property type="evidence" value="ECO:0007669"/>
    <property type="project" value="InterPro"/>
</dbReference>
<dbReference type="GO" id="GO:0003677">
    <property type="term" value="F:DNA binding"/>
    <property type="evidence" value="ECO:0007669"/>
    <property type="project" value="UniProtKB-KW"/>
</dbReference>
<keyword evidence="2 3" id="KW-0238">DNA-binding</keyword>
<dbReference type="SUPFAM" id="SSF47729">
    <property type="entry name" value="IHF-like DNA-binding proteins"/>
    <property type="match status" value="1"/>
</dbReference>
<dbReference type="Pfam" id="PF00216">
    <property type="entry name" value="Bac_DNA_binding"/>
    <property type="match status" value="1"/>
</dbReference>
<proteinExistence type="inferred from homology"/>
<dbReference type="Proteomes" id="UP000252706">
    <property type="component" value="Unassembled WGS sequence"/>
</dbReference>
<reference evidence="3 4" key="1">
    <citation type="submission" date="2018-07" db="EMBL/GenBank/DDBJ databases">
        <title>Modular assembly of carbohydrate-degrading microbial communities in the ocean.</title>
        <authorList>
            <person name="Enke T.N."/>
            <person name="Datta M.S."/>
            <person name="Schwartzman J.A."/>
            <person name="Cermak N."/>
            <person name="Schmitz D.A."/>
            <person name="Barrere J."/>
            <person name="Cordero O.X."/>
        </authorList>
    </citation>
    <scope>NUCLEOTIDE SEQUENCE [LARGE SCALE GENOMIC DNA]</scope>
    <source>
        <strain evidence="3 4">C3M10</strain>
    </source>
</reference>